<evidence type="ECO:0000256" key="8">
    <source>
        <dbReference type="ARBA" id="ARBA00022840"/>
    </source>
</evidence>
<dbReference type="InterPro" id="IPR004523">
    <property type="entry name" value="Asp-tRNA_synthase_2"/>
</dbReference>
<protein>
    <recommendedName>
        <fullName evidence="4">Aspartate--tRNA ligase, cytoplasmic</fullName>
        <ecNumber evidence="3">6.1.1.12</ecNumber>
    </recommendedName>
    <alternativeName>
        <fullName evidence="11">Aspartyl-tRNA synthetase</fullName>
    </alternativeName>
</protein>
<dbReference type="InterPro" id="IPR004364">
    <property type="entry name" value="Aa-tRNA-synt_II"/>
</dbReference>
<sequence length="962" mass="108690">MSVIKKLSKAIHHLPNGDRKSDSGSSPVDSPVISPPSSPKPFSSFNPRKSLTAIFHDKDYASSSDDFSDLDADEGKSKNAQKREARKQQRESRSRLSLENKESSEERMKNKLEEASKHETEEMKSRYGDLPLIQSTDRTGENRINFGNLTLDMVGREIVFRARLHHIRRMGLKLVFFVFRQQIHTMQGVLNEIPGQSSVVMLHWAEHIQRGSIVRIKGVLQKPEVPVKSTTIHDLEVKITEVKLIVRRADPVPFSVQEAELEVHDDDSVQGRKSKISDRTRLSNRIIDLRTSTSQSIFRIQSAVGNLFRSALDEQGFIEIHTPKLQGAATESGASVFKVGYFGRDAFLAQSPQLAKQMAVASDFERVYEIGAVFRAENSNTHRHLTEYTGLDIEMAIEEHYHEALEVLDATIKNIFSGLYRRYRREIDIIKSQFPHEDLVWLEKTPVIAFADAVRFLADSGWLDEDGNPPSPEEDLSTRDEIRLGELIKEKYQTDYYILDQFPRSARPFYTMPSPTDSRYTNSFDIFVRGQEIVSGGQRIHEPRMLEESMHRVGIDPSAMEEYMEGFRWGAPPHAGAGIGLERIVMLILQLGNIRLASMFHRDPKSFPPKPAVEKLPHPEADTTKPLWRKEDGSMLSIEEREMPSLYDLVANYGDATSTSWGDERYQIWRDIHTGAAVAYVPSNSFAILPGNPLCDPSQYLRIISNFLRWLSKETKLKPIWLLCSREVEEVLGERLGWKTLTCVADERVDPSRNPAVTDSEVARKIRHAQSEGVKITDLPAGKPVPDQIKEQANARVQDWLANRKGTQIHLSNIDLFRDEAHRRYFYAEDKDGQICGIAVLAMLAPRYGWQAKYTLDFPGAPSGTIEYITTHAINAAAASGIKSLTFGGGATDHLIPGHHLSGRKVKLLQHAFDATVKQFNLSKKSEFRAKMGAVEDLLWIAYPPHGLGAKGIKAIMNFFQD</sequence>
<dbReference type="Proteomes" id="UP000606974">
    <property type="component" value="Unassembled WGS sequence"/>
</dbReference>
<dbReference type="Pfam" id="PF09924">
    <property type="entry name" value="LPG_synthase_C"/>
    <property type="match status" value="1"/>
</dbReference>
<dbReference type="GO" id="GO:0005829">
    <property type="term" value="C:cytosol"/>
    <property type="evidence" value="ECO:0007669"/>
    <property type="project" value="TreeGrafter"/>
</dbReference>
<dbReference type="SUPFAM" id="SSF55681">
    <property type="entry name" value="Class II aaRS and biotin synthetases"/>
    <property type="match status" value="1"/>
</dbReference>
<evidence type="ECO:0000256" key="1">
    <source>
        <dbReference type="ARBA" id="ARBA00004496"/>
    </source>
</evidence>
<evidence type="ECO:0000256" key="12">
    <source>
        <dbReference type="ARBA" id="ARBA00047904"/>
    </source>
</evidence>
<dbReference type="PANTHER" id="PTHR43450:SF2">
    <property type="entry name" value="ASPARTATE--TRNA LIGASE"/>
    <property type="match status" value="1"/>
</dbReference>
<evidence type="ECO:0000256" key="5">
    <source>
        <dbReference type="ARBA" id="ARBA00022490"/>
    </source>
</evidence>
<keyword evidence="10" id="KW-0030">Aminoacyl-tRNA synthetase</keyword>
<dbReference type="GO" id="GO:0005524">
    <property type="term" value="F:ATP binding"/>
    <property type="evidence" value="ECO:0007669"/>
    <property type="project" value="UniProtKB-KW"/>
</dbReference>
<comment type="subcellular location">
    <subcellularLocation>
        <location evidence="1">Cytoplasm</location>
    </subcellularLocation>
</comment>
<comment type="caution">
    <text evidence="15">The sequence shown here is derived from an EMBL/GenBank/DDBJ whole genome shotgun (WGS) entry which is preliminary data.</text>
</comment>
<feature type="compositionally biased region" description="Basic and acidic residues" evidence="13">
    <location>
        <begin position="73"/>
        <end position="124"/>
    </location>
</feature>
<gene>
    <name evidence="15" type="ORF">GJ744_004056</name>
</gene>
<reference evidence="15" key="1">
    <citation type="submission" date="2020-02" db="EMBL/GenBank/DDBJ databases">
        <authorList>
            <person name="Palmer J.M."/>
        </authorList>
    </citation>
    <scope>NUCLEOTIDE SEQUENCE</scope>
    <source>
        <strain evidence="15">EPUS1.4</strain>
        <tissue evidence="15">Thallus</tissue>
    </source>
</reference>
<feature type="domain" description="Aminoacyl-transfer RNA synthetases class-II family profile" evidence="14">
    <location>
        <begin position="298"/>
        <end position="609"/>
    </location>
</feature>
<dbReference type="EMBL" id="JAACFV010000189">
    <property type="protein sequence ID" value="KAF7503228.1"/>
    <property type="molecule type" value="Genomic_DNA"/>
</dbReference>
<keyword evidence="6" id="KW-0436">Ligase</keyword>
<evidence type="ECO:0000256" key="9">
    <source>
        <dbReference type="ARBA" id="ARBA00022917"/>
    </source>
</evidence>
<dbReference type="PANTHER" id="PTHR43450">
    <property type="entry name" value="ASPARTYL-TRNA SYNTHETASE"/>
    <property type="match status" value="1"/>
</dbReference>
<keyword evidence="8" id="KW-0067">ATP-binding</keyword>
<dbReference type="EC" id="6.1.1.12" evidence="3"/>
<dbReference type="Gene3D" id="2.40.50.140">
    <property type="entry name" value="Nucleic acid-binding proteins"/>
    <property type="match status" value="1"/>
</dbReference>
<dbReference type="GO" id="GO:0004815">
    <property type="term" value="F:aspartate-tRNA ligase activity"/>
    <property type="evidence" value="ECO:0007669"/>
    <property type="project" value="UniProtKB-EC"/>
</dbReference>
<evidence type="ECO:0000256" key="6">
    <source>
        <dbReference type="ARBA" id="ARBA00022598"/>
    </source>
</evidence>
<keyword evidence="9" id="KW-0648">Protein biosynthesis</keyword>
<dbReference type="GO" id="GO:0017101">
    <property type="term" value="C:aminoacyl-tRNA synthetase multienzyme complex"/>
    <property type="evidence" value="ECO:0007669"/>
    <property type="project" value="TreeGrafter"/>
</dbReference>
<dbReference type="PROSITE" id="PS50862">
    <property type="entry name" value="AA_TRNA_LIGASE_II"/>
    <property type="match status" value="1"/>
</dbReference>
<evidence type="ECO:0000256" key="10">
    <source>
        <dbReference type="ARBA" id="ARBA00023146"/>
    </source>
</evidence>
<comment type="catalytic activity">
    <reaction evidence="12">
        <text>tRNA(Asp) + L-aspartate + ATP = L-aspartyl-tRNA(Asp) + AMP + diphosphate</text>
        <dbReference type="Rhea" id="RHEA:19649"/>
        <dbReference type="Rhea" id="RHEA-COMP:9660"/>
        <dbReference type="Rhea" id="RHEA-COMP:9678"/>
        <dbReference type="ChEBI" id="CHEBI:29991"/>
        <dbReference type="ChEBI" id="CHEBI:30616"/>
        <dbReference type="ChEBI" id="CHEBI:33019"/>
        <dbReference type="ChEBI" id="CHEBI:78442"/>
        <dbReference type="ChEBI" id="CHEBI:78516"/>
        <dbReference type="ChEBI" id="CHEBI:456215"/>
        <dbReference type="EC" id="6.1.1.12"/>
    </reaction>
</comment>
<dbReference type="InterPro" id="IPR024320">
    <property type="entry name" value="LPG_synthase_C"/>
</dbReference>
<evidence type="ECO:0000256" key="4">
    <source>
        <dbReference type="ARBA" id="ARBA00018853"/>
    </source>
</evidence>
<feature type="compositionally biased region" description="Basic residues" evidence="13">
    <location>
        <begin position="1"/>
        <end position="12"/>
    </location>
</feature>
<dbReference type="InterPro" id="IPR012340">
    <property type="entry name" value="NA-bd_OB-fold"/>
</dbReference>
<dbReference type="CDD" id="cd00776">
    <property type="entry name" value="AsxRS_core"/>
    <property type="match status" value="1"/>
</dbReference>
<evidence type="ECO:0000256" key="7">
    <source>
        <dbReference type="ARBA" id="ARBA00022741"/>
    </source>
</evidence>
<keyword evidence="16" id="KW-1185">Reference proteome</keyword>
<evidence type="ECO:0000259" key="14">
    <source>
        <dbReference type="PROSITE" id="PS50862"/>
    </source>
</evidence>
<dbReference type="CDD" id="cd04320">
    <property type="entry name" value="AspRS_cyto_N"/>
    <property type="match status" value="1"/>
</dbReference>
<accession>A0A8H7A6W5</accession>
<dbReference type="FunFam" id="3.30.930.10:FF:000013">
    <property type="entry name" value="Aspartate--tRNA ligase, cytoplasmic"/>
    <property type="match status" value="1"/>
</dbReference>
<dbReference type="GO" id="GO:0006422">
    <property type="term" value="P:aspartyl-tRNA aminoacylation"/>
    <property type="evidence" value="ECO:0007669"/>
    <property type="project" value="InterPro"/>
</dbReference>
<dbReference type="PRINTS" id="PR01042">
    <property type="entry name" value="TRNASYNTHASP"/>
</dbReference>
<keyword evidence="5" id="KW-0963">Cytoplasm</keyword>
<keyword evidence="7" id="KW-0547">Nucleotide-binding</keyword>
<feature type="region of interest" description="Disordered" evidence="13">
    <location>
        <begin position="607"/>
        <end position="626"/>
    </location>
</feature>
<dbReference type="GO" id="GO:0003723">
    <property type="term" value="F:RNA binding"/>
    <property type="evidence" value="ECO:0007669"/>
    <property type="project" value="TreeGrafter"/>
</dbReference>
<dbReference type="HAMAP" id="MF_02075">
    <property type="entry name" value="Asp_tRNA_synth_type2"/>
    <property type="match status" value="1"/>
</dbReference>
<organism evidence="15 16">
    <name type="scientific">Endocarpon pusillum</name>
    <dbReference type="NCBI Taxonomy" id="364733"/>
    <lineage>
        <taxon>Eukaryota</taxon>
        <taxon>Fungi</taxon>
        <taxon>Dikarya</taxon>
        <taxon>Ascomycota</taxon>
        <taxon>Pezizomycotina</taxon>
        <taxon>Eurotiomycetes</taxon>
        <taxon>Chaetothyriomycetidae</taxon>
        <taxon>Verrucariales</taxon>
        <taxon>Verrucariaceae</taxon>
        <taxon>Endocarpon</taxon>
    </lineage>
</organism>
<feature type="compositionally biased region" description="Low complexity" evidence="13">
    <location>
        <begin position="40"/>
        <end position="50"/>
    </location>
</feature>
<dbReference type="NCBIfam" id="NF003483">
    <property type="entry name" value="PRK05159.1"/>
    <property type="match status" value="1"/>
</dbReference>
<evidence type="ECO:0000313" key="15">
    <source>
        <dbReference type="EMBL" id="KAF7503228.1"/>
    </source>
</evidence>
<evidence type="ECO:0000256" key="13">
    <source>
        <dbReference type="SAM" id="MobiDB-lite"/>
    </source>
</evidence>
<proteinExistence type="inferred from homology"/>
<feature type="region of interest" description="Disordered" evidence="13">
    <location>
        <begin position="1"/>
        <end position="124"/>
    </location>
</feature>
<evidence type="ECO:0000256" key="11">
    <source>
        <dbReference type="ARBA" id="ARBA00033155"/>
    </source>
</evidence>
<dbReference type="Pfam" id="PF00152">
    <property type="entry name" value="tRNA-synt_2"/>
    <property type="match status" value="1"/>
</dbReference>
<name>A0A8H7A6W5_9EURO</name>
<evidence type="ECO:0000256" key="2">
    <source>
        <dbReference type="ARBA" id="ARBA00005312"/>
    </source>
</evidence>
<dbReference type="NCBIfam" id="TIGR00458">
    <property type="entry name" value="aspS_nondisc"/>
    <property type="match status" value="1"/>
</dbReference>
<dbReference type="OrthoDB" id="372395at2759"/>
<dbReference type="AlphaFoldDB" id="A0A8H7A6W5"/>
<dbReference type="InterPro" id="IPR002312">
    <property type="entry name" value="Asp/Asn-tRNA-synth_IIb"/>
</dbReference>
<evidence type="ECO:0000256" key="3">
    <source>
        <dbReference type="ARBA" id="ARBA00012841"/>
    </source>
</evidence>
<dbReference type="InterPro" id="IPR045864">
    <property type="entry name" value="aa-tRNA-synth_II/BPL/LPL"/>
</dbReference>
<evidence type="ECO:0000313" key="16">
    <source>
        <dbReference type="Proteomes" id="UP000606974"/>
    </source>
</evidence>
<dbReference type="FunFam" id="2.40.50.140:FF:000132">
    <property type="entry name" value="Aspartyl-tRNA synthetase, cytoplasmic"/>
    <property type="match status" value="1"/>
</dbReference>
<dbReference type="InterPro" id="IPR006195">
    <property type="entry name" value="aa-tRNA-synth_II"/>
</dbReference>
<dbReference type="SUPFAM" id="SSF50249">
    <property type="entry name" value="Nucleic acid-binding proteins"/>
    <property type="match status" value="1"/>
</dbReference>
<comment type="similarity">
    <text evidence="2">Belongs to the class-II aminoacyl-tRNA synthetase family. Type 2 subfamily.</text>
</comment>
<feature type="compositionally biased region" description="Basic and acidic residues" evidence="13">
    <location>
        <begin position="612"/>
        <end position="626"/>
    </location>
</feature>
<dbReference type="Gene3D" id="3.30.930.10">
    <property type="entry name" value="Bira Bifunctional Protein, Domain 2"/>
    <property type="match status" value="1"/>
</dbReference>
<feature type="compositionally biased region" description="Low complexity" evidence="13">
    <location>
        <begin position="23"/>
        <end position="32"/>
    </location>
</feature>